<dbReference type="SUPFAM" id="SSF56112">
    <property type="entry name" value="Protein kinase-like (PK-like)"/>
    <property type="match status" value="1"/>
</dbReference>
<dbReference type="Pfam" id="PF00069">
    <property type="entry name" value="Pkinase"/>
    <property type="match status" value="1"/>
</dbReference>
<protein>
    <submittedName>
        <fullName evidence="2">Phosphorylase b kinase gamma catalytic chain, liver/testis isoform</fullName>
    </submittedName>
</protein>
<proteinExistence type="predicted"/>
<keyword evidence="3" id="KW-1185">Reference proteome</keyword>
<dbReference type="InterPro" id="IPR008271">
    <property type="entry name" value="Ser/Thr_kinase_AS"/>
</dbReference>
<sequence>MLKIVPQTRINDYVILEEINSYCKNSLYKAYIPSPGEEFNNSTKCYIIKAIPYETDEDKEAYKNEEHILNLFNDIPEIIKYNETFILNSQITGGKQYNFAVMDYYTYIDLYGYHLEHINEKADPDQVRSIAYQALSILNIIHNHNIIHHDIKPGNFLIESLTPFRIKLTDFEFAVQLKENEQTQQHLGTCFYMAPELLNCLPHNTSVDIWAAGIMIYELTAKKKPFNLRLEQPQRFIIDLKIKKIPLSFDDNFQDENLKDLLTKMLEKNPDDRITASDALKHPYFEGFHL</sequence>
<dbReference type="InterPro" id="IPR011009">
    <property type="entry name" value="Kinase-like_dom_sf"/>
</dbReference>
<dbReference type="InterPro" id="IPR000719">
    <property type="entry name" value="Prot_kinase_dom"/>
</dbReference>
<dbReference type="GO" id="GO:0016301">
    <property type="term" value="F:kinase activity"/>
    <property type="evidence" value="ECO:0007669"/>
    <property type="project" value="UniProtKB-KW"/>
</dbReference>
<dbReference type="Proteomes" id="UP001470230">
    <property type="component" value="Unassembled WGS sequence"/>
</dbReference>
<reference evidence="2 3" key="1">
    <citation type="submission" date="2024-04" db="EMBL/GenBank/DDBJ databases">
        <title>Tritrichomonas musculus Genome.</title>
        <authorList>
            <person name="Alves-Ferreira E."/>
            <person name="Grigg M."/>
            <person name="Lorenzi H."/>
            <person name="Galac M."/>
        </authorList>
    </citation>
    <scope>NUCLEOTIDE SEQUENCE [LARGE SCALE GENOMIC DNA]</scope>
    <source>
        <strain evidence="2 3">EAF2021</strain>
    </source>
</reference>
<evidence type="ECO:0000259" key="1">
    <source>
        <dbReference type="PROSITE" id="PS50011"/>
    </source>
</evidence>
<gene>
    <name evidence="2" type="ORF">M9Y10_031099</name>
</gene>
<keyword evidence="2" id="KW-0808">Transferase</keyword>
<dbReference type="PANTHER" id="PTHR44167:SF24">
    <property type="entry name" value="SERINE_THREONINE-PROTEIN KINASE CHK2"/>
    <property type="match status" value="1"/>
</dbReference>
<dbReference type="PROSITE" id="PS50011">
    <property type="entry name" value="PROTEIN_KINASE_DOM"/>
    <property type="match status" value="1"/>
</dbReference>
<feature type="domain" description="Protein kinase" evidence="1">
    <location>
        <begin position="13"/>
        <end position="285"/>
    </location>
</feature>
<dbReference type="PANTHER" id="PTHR44167">
    <property type="entry name" value="OVARIAN-SPECIFIC SERINE/THREONINE-PROTEIN KINASE LOK-RELATED"/>
    <property type="match status" value="1"/>
</dbReference>
<dbReference type="SMART" id="SM00220">
    <property type="entry name" value="S_TKc"/>
    <property type="match status" value="1"/>
</dbReference>
<accession>A0ABR2H1S4</accession>
<evidence type="ECO:0000313" key="2">
    <source>
        <dbReference type="EMBL" id="KAK8840159.1"/>
    </source>
</evidence>
<dbReference type="PROSITE" id="PS00108">
    <property type="entry name" value="PROTEIN_KINASE_ST"/>
    <property type="match status" value="1"/>
</dbReference>
<comment type="caution">
    <text evidence="2">The sequence shown here is derived from an EMBL/GenBank/DDBJ whole genome shotgun (WGS) entry which is preliminary data.</text>
</comment>
<dbReference type="EMBL" id="JAPFFF010000048">
    <property type="protein sequence ID" value="KAK8840159.1"/>
    <property type="molecule type" value="Genomic_DNA"/>
</dbReference>
<organism evidence="2 3">
    <name type="scientific">Tritrichomonas musculus</name>
    <dbReference type="NCBI Taxonomy" id="1915356"/>
    <lineage>
        <taxon>Eukaryota</taxon>
        <taxon>Metamonada</taxon>
        <taxon>Parabasalia</taxon>
        <taxon>Tritrichomonadida</taxon>
        <taxon>Tritrichomonadidae</taxon>
        <taxon>Tritrichomonas</taxon>
    </lineage>
</organism>
<dbReference type="Gene3D" id="1.10.510.10">
    <property type="entry name" value="Transferase(Phosphotransferase) domain 1"/>
    <property type="match status" value="1"/>
</dbReference>
<evidence type="ECO:0000313" key="3">
    <source>
        <dbReference type="Proteomes" id="UP001470230"/>
    </source>
</evidence>
<keyword evidence="2" id="KW-0418">Kinase</keyword>
<name>A0ABR2H1S4_9EUKA</name>